<accession>A0ABW8SJW7</accession>
<organism evidence="1 2">
    <name type="scientific">Candidatus Clostridium eludens</name>
    <dbReference type="NCBI Taxonomy" id="3381663"/>
    <lineage>
        <taxon>Bacteria</taxon>
        <taxon>Bacillati</taxon>
        <taxon>Bacillota</taxon>
        <taxon>Clostridia</taxon>
        <taxon>Eubacteriales</taxon>
        <taxon>Clostridiaceae</taxon>
        <taxon>Clostridium</taxon>
    </lineage>
</organism>
<evidence type="ECO:0000313" key="1">
    <source>
        <dbReference type="EMBL" id="MFL0196046.1"/>
    </source>
</evidence>
<keyword evidence="2" id="KW-1185">Reference proteome</keyword>
<gene>
    <name evidence="1" type="ORF">ACJDU8_10785</name>
</gene>
<dbReference type="EMBL" id="JBJHZX010000014">
    <property type="protein sequence ID" value="MFL0196046.1"/>
    <property type="molecule type" value="Genomic_DNA"/>
</dbReference>
<protein>
    <submittedName>
        <fullName evidence="1">Uncharacterized protein</fullName>
    </submittedName>
</protein>
<reference evidence="1 2" key="1">
    <citation type="submission" date="2024-11" db="EMBL/GenBank/DDBJ databases">
        <authorList>
            <person name="Heng Y.C."/>
            <person name="Lim A.C.H."/>
            <person name="Lee J.K.Y."/>
            <person name="Kittelmann S."/>
        </authorList>
    </citation>
    <scope>NUCLEOTIDE SEQUENCE [LARGE SCALE GENOMIC DNA]</scope>
    <source>
        <strain evidence="1 2">WILCCON 0269</strain>
    </source>
</reference>
<dbReference type="Proteomes" id="UP001623660">
    <property type="component" value="Unassembled WGS sequence"/>
</dbReference>
<name>A0ABW8SJW7_9CLOT</name>
<dbReference type="RefSeq" id="WP_406792162.1">
    <property type="nucleotide sequence ID" value="NZ_JBJHZX010000014.1"/>
</dbReference>
<comment type="caution">
    <text evidence="1">The sequence shown here is derived from an EMBL/GenBank/DDBJ whole genome shotgun (WGS) entry which is preliminary data.</text>
</comment>
<sequence length="80" mass="9049">MNQDDGGHVIVVERKEDFEEVKDKTCIDCDNVTPECVGRIVCSSGEVYKNALILCNNEFDISLIIPMELTLQNLINYIVE</sequence>
<evidence type="ECO:0000313" key="2">
    <source>
        <dbReference type="Proteomes" id="UP001623660"/>
    </source>
</evidence>
<proteinExistence type="predicted"/>